<dbReference type="RefSeq" id="WP_109761351.1">
    <property type="nucleotide sequence ID" value="NZ_QGGU01000001.1"/>
</dbReference>
<sequence length="252" mass="28736" precursor="true">MKVNLTSIVKKTALISVLSLVWGATNAAQSVEQRLERLEQMADSRGQLQADIMFQLNSLQQELQKLRGQVEEHEYQLKQLQDRQRDLYRDIERRLSQLQGGQSAQSNERPATTTPSTSSSGSSVSSSASEDVHSAYNNIFAKVRSKKYQEAINDYQAFLKTYPNSQYQASVHYWLGQIYYIQQNFEQALKEYQTVTKNHADSTRAPDSLFKQGKVLLLLNKTSEAKAIFNQVIEKYDGTSEQLAKTELQKLK</sequence>
<keyword evidence="2" id="KW-0802">TPR repeat</keyword>
<dbReference type="EMBL" id="QGGU01000001">
    <property type="protein sequence ID" value="PWK54224.1"/>
    <property type="molecule type" value="Genomic_DNA"/>
</dbReference>
<dbReference type="GO" id="GO:0030288">
    <property type="term" value="C:outer membrane-bounded periplasmic space"/>
    <property type="evidence" value="ECO:0007669"/>
    <property type="project" value="UniProtKB-UniRule"/>
</dbReference>
<evidence type="ECO:0000256" key="3">
    <source>
        <dbReference type="SAM" id="MobiDB-lite"/>
    </source>
</evidence>
<feature type="repeat" description="TPR" evidence="2">
    <location>
        <begin position="169"/>
        <end position="202"/>
    </location>
</feature>
<feature type="region of interest" description="Disordered" evidence="3">
    <location>
        <begin position="97"/>
        <end position="128"/>
    </location>
</feature>
<keyword evidence="1" id="KW-0732">Signal</keyword>
<dbReference type="GO" id="GO:0043093">
    <property type="term" value="P:FtsZ-dependent cytokinesis"/>
    <property type="evidence" value="ECO:0007669"/>
    <property type="project" value="UniProtKB-UniRule"/>
</dbReference>
<dbReference type="Gene3D" id="1.20.5.110">
    <property type="match status" value="1"/>
</dbReference>
<dbReference type="PROSITE" id="PS50005">
    <property type="entry name" value="TPR"/>
    <property type="match status" value="1"/>
</dbReference>
<comment type="function">
    <text evidence="1">Mediates coordination of peptidoglycan synthesis and outer membrane constriction during cell division.</text>
</comment>
<dbReference type="NCBIfam" id="TIGR02795">
    <property type="entry name" value="tol_pal_ybgF"/>
    <property type="match status" value="1"/>
</dbReference>
<dbReference type="HAMAP" id="MF_02066">
    <property type="entry name" value="CpoB"/>
    <property type="match status" value="1"/>
</dbReference>
<dbReference type="AlphaFoldDB" id="A0A316FZV4"/>
<dbReference type="InterPro" id="IPR019734">
    <property type="entry name" value="TPR_rpt"/>
</dbReference>
<feature type="signal peptide" evidence="1">
    <location>
        <begin position="1"/>
        <end position="27"/>
    </location>
</feature>
<feature type="domain" description="YbgF trimerisation" evidence="4">
    <location>
        <begin position="30"/>
        <end position="104"/>
    </location>
</feature>
<evidence type="ECO:0000256" key="2">
    <source>
        <dbReference type="PROSITE-ProRule" id="PRU00339"/>
    </source>
</evidence>
<evidence type="ECO:0000256" key="1">
    <source>
        <dbReference type="HAMAP-Rule" id="MF_02066"/>
    </source>
</evidence>
<keyword evidence="1" id="KW-0131">Cell cycle</keyword>
<gene>
    <name evidence="1" type="primary">cpoB</name>
    <name evidence="5" type="ORF">C8D97_10172</name>
</gene>
<dbReference type="InterPro" id="IPR014162">
    <property type="entry name" value="CpoB_C"/>
</dbReference>
<proteinExistence type="inferred from homology"/>
<keyword evidence="1" id="KW-0574">Periplasm</keyword>
<dbReference type="Proteomes" id="UP000245790">
    <property type="component" value="Unassembled WGS sequence"/>
</dbReference>
<dbReference type="InterPro" id="IPR011990">
    <property type="entry name" value="TPR-like_helical_dom_sf"/>
</dbReference>
<comment type="caution">
    <text evidence="5">The sequence shown here is derived from an EMBL/GenBank/DDBJ whole genome shotgun (WGS) entry which is preliminary data.</text>
</comment>
<dbReference type="SUPFAM" id="SSF48452">
    <property type="entry name" value="TPR-like"/>
    <property type="match status" value="1"/>
</dbReference>
<keyword evidence="1" id="KW-0132">Cell division</keyword>
<dbReference type="Pfam" id="PF16331">
    <property type="entry name" value="TolA_bind_tri"/>
    <property type="match status" value="1"/>
</dbReference>
<dbReference type="InterPro" id="IPR032519">
    <property type="entry name" value="YbgF_tri"/>
</dbReference>
<evidence type="ECO:0000259" key="4">
    <source>
        <dbReference type="Pfam" id="PF16331"/>
    </source>
</evidence>
<dbReference type="Pfam" id="PF13174">
    <property type="entry name" value="TPR_6"/>
    <property type="match status" value="1"/>
</dbReference>
<dbReference type="Pfam" id="PF13432">
    <property type="entry name" value="TPR_16"/>
    <property type="match status" value="1"/>
</dbReference>
<accession>A0A316FZV4</accession>
<evidence type="ECO:0000313" key="6">
    <source>
        <dbReference type="Proteomes" id="UP000245790"/>
    </source>
</evidence>
<dbReference type="InterPro" id="IPR034706">
    <property type="entry name" value="CpoB"/>
</dbReference>
<name>A0A316FZV4_9GAMM</name>
<keyword evidence="1" id="KW-0175">Coiled coil</keyword>
<organism evidence="5 6">
    <name type="scientific">Pleionea mediterranea</name>
    <dbReference type="NCBI Taxonomy" id="523701"/>
    <lineage>
        <taxon>Bacteria</taxon>
        <taxon>Pseudomonadati</taxon>
        <taxon>Pseudomonadota</taxon>
        <taxon>Gammaproteobacteria</taxon>
        <taxon>Oceanospirillales</taxon>
        <taxon>Pleioneaceae</taxon>
        <taxon>Pleionea</taxon>
    </lineage>
</organism>
<comment type="similarity">
    <text evidence="1">Belongs to the CpoB family.</text>
</comment>
<dbReference type="SMART" id="SM00028">
    <property type="entry name" value="TPR"/>
    <property type="match status" value="3"/>
</dbReference>
<protein>
    <recommendedName>
        <fullName evidence="1">Cell division coordinator CpoB</fullName>
    </recommendedName>
</protein>
<feature type="coiled-coil region" evidence="1">
    <location>
        <begin position="21"/>
        <end position="90"/>
    </location>
</feature>
<dbReference type="OrthoDB" id="9768142at2"/>
<evidence type="ECO:0000313" key="5">
    <source>
        <dbReference type="EMBL" id="PWK54224.1"/>
    </source>
</evidence>
<comment type="subcellular location">
    <subcellularLocation>
        <location evidence="1">Periplasm</location>
    </subcellularLocation>
</comment>
<dbReference type="Gene3D" id="1.25.40.10">
    <property type="entry name" value="Tetratricopeptide repeat domain"/>
    <property type="match status" value="1"/>
</dbReference>
<reference evidence="5 6" key="1">
    <citation type="submission" date="2018-05" db="EMBL/GenBank/DDBJ databases">
        <title>Genomic Encyclopedia of Type Strains, Phase IV (KMG-IV): sequencing the most valuable type-strain genomes for metagenomic binning, comparative biology and taxonomic classification.</title>
        <authorList>
            <person name="Goeker M."/>
        </authorList>
    </citation>
    <scope>NUCLEOTIDE SEQUENCE [LARGE SCALE GENOMIC DNA]</scope>
    <source>
        <strain evidence="5 6">DSM 25350</strain>
    </source>
</reference>
<dbReference type="GO" id="GO:0070206">
    <property type="term" value="P:protein trimerization"/>
    <property type="evidence" value="ECO:0007669"/>
    <property type="project" value="InterPro"/>
</dbReference>
<feature type="chain" id="PRO_5016473175" description="Cell division coordinator CpoB" evidence="1">
    <location>
        <begin position="28"/>
        <end position="252"/>
    </location>
</feature>
<keyword evidence="6" id="KW-1185">Reference proteome</keyword>